<evidence type="ECO:0000256" key="5">
    <source>
        <dbReference type="ARBA" id="ARBA00022840"/>
    </source>
</evidence>
<gene>
    <name evidence="8" type="ORF">JOC77_000608</name>
</gene>
<evidence type="ECO:0000313" key="9">
    <source>
        <dbReference type="Proteomes" id="UP000823486"/>
    </source>
</evidence>
<dbReference type="InterPro" id="IPR041677">
    <property type="entry name" value="DNA2/NAM7_AAA_11"/>
</dbReference>
<keyword evidence="3" id="KW-0378">Hydrolase</keyword>
<comment type="similarity">
    <text evidence="1">Belongs to the DNA2/NAM7 helicase family.</text>
</comment>
<evidence type="ECO:0000259" key="7">
    <source>
        <dbReference type="Pfam" id="PF13087"/>
    </source>
</evidence>
<accession>A0ABS2QDH4</accession>
<dbReference type="PANTHER" id="PTHR43788">
    <property type="entry name" value="DNA2/NAM7 HELICASE FAMILY MEMBER"/>
    <property type="match status" value="1"/>
</dbReference>
<sequence>MISTRKYISEWQNALRAEIFHLKKYGSTKYFVKNGRLLSGGGEYTYYFDSSDFLRIPSGSVLRLEWGSMSEEGRLLSSEGKSAIISFTKSMGDLIDEAFLYYDPWKLLDELSSRFDEMKESKQKRSRIKHLMNPDVTAKHPTDKIKNNLHELILRSKYNPATFVWGPPGTGKTYTLARVAANKYSKNLRVLILSHSNQAVDVLMAEISSFLKKKDKFKEGDILRYGSNANENLDESITVQNLLEKRHPSLAEKRVQLLEERKGLKQDLSGSFSQRDSSRLLDLETKIASVLEKVRVKELQFVKDAEIIGTTLAKAASDPAVYERTYDIVIVDEISQAYIPQAAFAATLGKRIIVCGDFMQLPPIASSRHPLVEKWLKTDIYQEAGVTAGVREGKLHAQLFLLDKQRRMHPDISAFTNKFIYQSLVSDYEGVRDSREKNTGLAPFPGKASVLLDSSFSGEHCITDRISSSRMNLWHVFLSFQAIHEAYTAGARSLGYVTPYRAQAALMGVLLEDLYKEEQSRADIIAATVHRFQGSEREQMIFDTVDTWPQSRPGMLVIGKDSERLINVAVTRSKSKFIHVSDMQFLRSTVYGSKTIRQLSNYQDEHGHTVSQQDIGKWIVHQNPKMQWFHARNLEQVKKDVAGAGSSMIFSLPAGSTLTQEWADIIKSKGSRVKTTVISKDGSHLISDADHYLAYDIPFPCIIIDQRYLWYGMPVEGAKRIKPPSAAVRLESPAFIQHLLSVLPAH</sequence>
<dbReference type="InterPro" id="IPR041679">
    <property type="entry name" value="DNA2/NAM7-like_C"/>
</dbReference>
<dbReference type="Proteomes" id="UP000823486">
    <property type="component" value="Unassembled WGS sequence"/>
</dbReference>
<dbReference type="InterPro" id="IPR050534">
    <property type="entry name" value="Coronavir_polyprotein_1ab"/>
</dbReference>
<evidence type="ECO:0000256" key="3">
    <source>
        <dbReference type="ARBA" id="ARBA00022801"/>
    </source>
</evidence>
<evidence type="ECO:0000313" key="8">
    <source>
        <dbReference type="EMBL" id="MBM7691203.1"/>
    </source>
</evidence>
<evidence type="ECO:0000256" key="4">
    <source>
        <dbReference type="ARBA" id="ARBA00022806"/>
    </source>
</evidence>
<dbReference type="InterPro" id="IPR027417">
    <property type="entry name" value="P-loop_NTPase"/>
</dbReference>
<keyword evidence="9" id="KW-1185">Reference proteome</keyword>
<dbReference type="InterPro" id="IPR047187">
    <property type="entry name" value="SF1_C_Upf1"/>
</dbReference>
<dbReference type="Pfam" id="PF13087">
    <property type="entry name" value="AAA_12"/>
    <property type="match status" value="1"/>
</dbReference>
<feature type="domain" description="DNA2/NAM7 helicase helicase" evidence="6">
    <location>
        <begin position="157"/>
        <end position="367"/>
    </location>
</feature>
<organism evidence="8 9">
    <name type="scientific">Peribacillus deserti</name>
    <dbReference type="NCBI Taxonomy" id="673318"/>
    <lineage>
        <taxon>Bacteria</taxon>
        <taxon>Bacillati</taxon>
        <taxon>Bacillota</taxon>
        <taxon>Bacilli</taxon>
        <taxon>Bacillales</taxon>
        <taxon>Bacillaceae</taxon>
        <taxon>Peribacillus</taxon>
    </lineage>
</organism>
<keyword evidence="5" id="KW-0067">ATP-binding</keyword>
<feature type="domain" description="DNA2/NAM7 helicase-like C-terminal" evidence="7">
    <location>
        <begin position="397"/>
        <end position="583"/>
    </location>
</feature>
<evidence type="ECO:0000259" key="6">
    <source>
        <dbReference type="Pfam" id="PF13086"/>
    </source>
</evidence>
<evidence type="ECO:0000256" key="2">
    <source>
        <dbReference type="ARBA" id="ARBA00022741"/>
    </source>
</evidence>
<reference evidence="8 9" key="1">
    <citation type="submission" date="2021-01" db="EMBL/GenBank/DDBJ databases">
        <title>Genomic Encyclopedia of Type Strains, Phase IV (KMG-IV): sequencing the most valuable type-strain genomes for metagenomic binning, comparative biology and taxonomic classification.</title>
        <authorList>
            <person name="Goeker M."/>
        </authorList>
    </citation>
    <scope>NUCLEOTIDE SEQUENCE [LARGE SCALE GENOMIC DNA]</scope>
    <source>
        <strain evidence="8 9">DSM 105482</strain>
    </source>
</reference>
<comment type="caution">
    <text evidence="8">The sequence shown here is derived from an EMBL/GenBank/DDBJ whole genome shotgun (WGS) entry which is preliminary data.</text>
</comment>
<proteinExistence type="inferred from homology"/>
<keyword evidence="4" id="KW-0347">Helicase</keyword>
<dbReference type="Pfam" id="PF13086">
    <property type="entry name" value="AAA_11"/>
    <property type="match status" value="1"/>
</dbReference>
<dbReference type="SUPFAM" id="SSF52540">
    <property type="entry name" value="P-loop containing nucleoside triphosphate hydrolases"/>
    <property type="match status" value="1"/>
</dbReference>
<keyword evidence="2" id="KW-0547">Nucleotide-binding</keyword>
<dbReference type="EMBL" id="JAFBFI010000002">
    <property type="protein sequence ID" value="MBM7691203.1"/>
    <property type="molecule type" value="Genomic_DNA"/>
</dbReference>
<dbReference type="PANTHER" id="PTHR43788:SF8">
    <property type="entry name" value="DNA-BINDING PROTEIN SMUBP-2"/>
    <property type="match status" value="1"/>
</dbReference>
<dbReference type="Gene3D" id="3.40.50.300">
    <property type="entry name" value="P-loop containing nucleotide triphosphate hydrolases"/>
    <property type="match status" value="2"/>
</dbReference>
<evidence type="ECO:0000256" key="1">
    <source>
        <dbReference type="ARBA" id="ARBA00007913"/>
    </source>
</evidence>
<dbReference type="RefSeq" id="WP_204538341.1">
    <property type="nucleotide sequence ID" value="NZ_JAFBFI010000002.1"/>
</dbReference>
<dbReference type="CDD" id="cd18808">
    <property type="entry name" value="SF1_C_Upf1"/>
    <property type="match status" value="1"/>
</dbReference>
<name>A0ABS2QDH4_9BACI</name>
<protein>
    <submittedName>
        <fullName evidence="8">Nucleoside-triphosphatase THEP1</fullName>
    </submittedName>
</protein>